<feature type="transmembrane region" description="Helical" evidence="8">
    <location>
        <begin position="6"/>
        <end position="22"/>
    </location>
</feature>
<evidence type="ECO:0000256" key="3">
    <source>
        <dbReference type="ARBA" id="ARBA00022723"/>
    </source>
</evidence>
<proteinExistence type="inferred from homology"/>
<dbReference type="CDD" id="cd11043">
    <property type="entry name" value="CYP90-like"/>
    <property type="match status" value="1"/>
</dbReference>
<evidence type="ECO:0000256" key="7">
    <source>
        <dbReference type="RuleBase" id="RU000461"/>
    </source>
</evidence>
<dbReference type="Pfam" id="PF00067">
    <property type="entry name" value="p450"/>
    <property type="match status" value="2"/>
</dbReference>
<dbReference type="PRINTS" id="PR00465">
    <property type="entry name" value="EP450IV"/>
</dbReference>
<name>A0A803MCD9_CHEQI</name>
<evidence type="ECO:0000256" key="8">
    <source>
        <dbReference type="SAM" id="Phobius"/>
    </source>
</evidence>
<keyword evidence="2 8" id="KW-0812">Transmembrane</keyword>
<dbReference type="GO" id="GO:0016705">
    <property type="term" value="F:oxidoreductase activity, acting on paired donors, with incorporation or reduction of molecular oxygen"/>
    <property type="evidence" value="ECO:0007669"/>
    <property type="project" value="InterPro"/>
</dbReference>
<keyword evidence="5 6" id="KW-0408">Iron</keyword>
<evidence type="ECO:0000313" key="10">
    <source>
        <dbReference type="Proteomes" id="UP000596660"/>
    </source>
</evidence>
<dbReference type="InterPro" id="IPR017972">
    <property type="entry name" value="Cyt_P450_CS"/>
</dbReference>
<keyword evidence="8" id="KW-0472">Membrane</keyword>
<comment type="similarity">
    <text evidence="7">Belongs to the cytochrome P450 family.</text>
</comment>
<keyword evidence="10" id="KW-1185">Reference proteome</keyword>
<dbReference type="GO" id="GO:0016132">
    <property type="term" value="P:brassinosteroid biosynthetic process"/>
    <property type="evidence" value="ECO:0007669"/>
    <property type="project" value="TreeGrafter"/>
</dbReference>
<dbReference type="Gene3D" id="1.10.630.10">
    <property type="entry name" value="Cytochrome P450"/>
    <property type="match status" value="1"/>
</dbReference>
<comment type="cofactor">
    <cofactor evidence="6">
        <name>heme</name>
        <dbReference type="ChEBI" id="CHEBI:30413"/>
    </cofactor>
</comment>
<reference evidence="9" key="2">
    <citation type="submission" date="2021-03" db="UniProtKB">
        <authorList>
            <consortium name="EnsemblPlants"/>
        </authorList>
    </citation>
    <scope>IDENTIFICATION</scope>
</reference>
<dbReference type="GO" id="GO:0016020">
    <property type="term" value="C:membrane"/>
    <property type="evidence" value="ECO:0007669"/>
    <property type="project" value="UniProtKB-SubCell"/>
</dbReference>
<reference evidence="9" key="1">
    <citation type="journal article" date="2017" name="Nature">
        <title>The genome of Chenopodium quinoa.</title>
        <authorList>
            <person name="Jarvis D.E."/>
            <person name="Ho Y.S."/>
            <person name="Lightfoot D.J."/>
            <person name="Schmoeckel S.M."/>
            <person name="Li B."/>
            <person name="Borm T.J.A."/>
            <person name="Ohyanagi H."/>
            <person name="Mineta K."/>
            <person name="Michell C.T."/>
            <person name="Saber N."/>
            <person name="Kharbatia N.M."/>
            <person name="Rupper R.R."/>
            <person name="Sharp A.R."/>
            <person name="Dally N."/>
            <person name="Boughton B.A."/>
            <person name="Woo Y.H."/>
            <person name="Gao G."/>
            <person name="Schijlen E.G.W.M."/>
            <person name="Guo X."/>
            <person name="Momin A.A."/>
            <person name="Negrao S."/>
            <person name="Al-Babili S."/>
            <person name="Gehring C."/>
            <person name="Roessner U."/>
            <person name="Jung C."/>
            <person name="Murphy K."/>
            <person name="Arold S.T."/>
            <person name="Gojobori T."/>
            <person name="van der Linden C.G."/>
            <person name="van Loo E.N."/>
            <person name="Jellen E.N."/>
            <person name="Maughan P.J."/>
            <person name="Tester M."/>
        </authorList>
    </citation>
    <scope>NUCLEOTIDE SEQUENCE [LARGE SCALE GENOMIC DNA]</scope>
    <source>
        <strain evidence="9">cv. PI 614886</strain>
    </source>
</reference>
<dbReference type="PROSITE" id="PS00086">
    <property type="entry name" value="CYTOCHROME_P450"/>
    <property type="match status" value="1"/>
</dbReference>
<dbReference type="Proteomes" id="UP000596660">
    <property type="component" value="Unplaced"/>
</dbReference>
<accession>A0A803MCD9</accession>
<keyword evidence="7" id="KW-0503">Monooxygenase</keyword>
<keyword evidence="4 8" id="KW-1133">Transmembrane helix</keyword>
<dbReference type="GO" id="GO:0020037">
    <property type="term" value="F:heme binding"/>
    <property type="evidence" value="ECO:0007669"/>
    <property type="project" value="InterPro"/>
</dbReference>
<dbReference type="InterPro" id="IPR001128">
    <property type="entry name" value="Cyt_P450"/>
</dbReference>
<dbReference type="EnsemblPlants" id="AUR62027132-RA">
    <property type="protein sequence ID" value="AUR62027132-RA:cds"/>
    <property type="gene ID" value="AUR62027132"/>
</dbReference>
<keyword evidence="7" id="KW-0560">Oxidoreductase</keyword>
<dbReference type="PANTHER" id="PTHR24286">
    <property type="entry name" value="CYTOCHROME P450 26"/>
    <property type="match status" value="1"/>
</dbReference>
<evidence type="ECO:0000256" key="6">
    <source>
        <dbReference type="PIRSR" id="PIRSR602403-1"/>
    </source>
</evidence>
<keyword evidence="6 7" id="KW-0349">Heme</keyword>
<protein>
    <recommendedName>
        <fullName evidence="11">Cytochrome P450</fullName>
    </recommendedName>
</protein>
<evidence type="ECO:0000256" key="5">
    <source>
        <dbReference type="ARBA" id="ARBA00023004"/>
    </source>
</evidence>
<dbReference type="PANTHER" id="PTHR24286:SF305">
    <property type="entry name" value="CYTOCHROME P450 708A2"/>
    <property type="match status" value="1"/>
</dbReference>
<keyword evidence="3 6" id="KW-0479">Metal-binding</keyword>
<sequence>MWPTMGLYVATIVAICFILLELKRRNSREKQVVLPPGSKGFPLIGETLQLLVPSYSLDLPSFIRTRIQRYGPIFKTRLVGRPVVMSADPGFNRYIVQQEGKSVEMWYLDTFSKLFAQDGEARTTAAGLVHKYLRNLTLSHFGSESLRMTIEFVAKQLFGYDSDKSKEKIGEKFGNISQGLFSLPLNIPGTTYHSCLKSQREVMDMMRTALKDRLTTPESYRGDFLDHALKDLSTEKFLSEEFILQIMFGLLFASSESTSMTLTLVLKLLSENPHVLKELEAEHERIIKNKESPDSPLTWAEVKSMTFTLQVINESLRLGNVSLGILRRTLKDIEINGYTIPAGWTIMLVTSACQYNSDIYKDPLTFNPWRWKEMQPDVIAKNFMPFGGGTRQCAGAEFAKVLMTIFLHNLVTNYRWEKIKGGEIVRTPILGFRNALRVKLTKKN</sequence>
<dbReference type="GO" id="GO:0004497">
    <property type="term" value="F:monooxygenase activity"/>
    <property type="evidence" value="ECO:0007669"/>
    <property type="project" value="UniProtKB-KW"/>
</dbReference>
<dbReference type="InterPro" id="IPR036396">
    <property type="entry name" value="Cyt_P450_sf"/>
</dbReference>
<evidence type="ECO:0000313" key="9">
    <source>
        <dbReference type="EnsemblPlants" id="AUR62027132-RA:cds"/>
    </source>
</evidence>
<dbReference type="InterPro" id="IPR002403">
    <property type="entry name" value="Cyt_P450_E_grp-IV"/>
</dbReference>
<dbReference type="PRINTS" id="PR00385">
    <property type="entry name" value="P450"/>
</dbReference>
<evidence type="ECO:0000256" key="4">
    <source>
        <dbReference type="ARBA" id="ARBA00022989"/>
    </source>
</evidence>
<dbReference type="SUPFAM" id="SSF48264">
    <property type="entry name" value="Cytochrome P450"/>
    <property type="match status" value="1"/>
</dbReference>
<evidence type="ECO:0000256" key="1">
    <source>
        <dbReference type="ARBA" id="ARBA00004167"/>
    </source>
</evidence>
<comment type="subcellular location">
    <subcellularLocation>
        <location evidence="1">Membrane</location>
        <topology evidence="1">Single-pass membrane protein</topology>
    </subcellularLocation>
</comment>
<feature type="binding site" description="axial binding residue" evidence="6">
    <location>
        <position position="393"/>
    </location>
    <ligand>
        <name>heme</name>
        <dbReference type="ChEBI" id="CHEBI:30413"/>
    </ligand>
    <ligandPart>
        <name>Fe</name>
        <dbReference type="ChEBI" id="CHEBI:18248"/>
    </ligandPart>
</feature>
<dbReference type="AlphaFoldDB" id="A0A803MCD9"/>
<organism evidence="9 10">
    <name type="scientific">Chenopodium quinoa</name>
    <name type="common">Quinoa</name>
    <dbReference type="NCBI Taxonomy" id="63459"/>
    <lineage>
        <taxon>Eukaryota</taxon>
        <taxon>Viridiplantae</taxon>
        <taxon>Streptophyta</taxon>
        <taxon>Embryophyta</taxon>
        <taxon>Tracheophyta</taxon>
        <taxon>Spermatophyta</taxon>
        <taxon>Magnoliopsida</taxon>
        <taxon>eudicotyledons</taxon>
        <taxon>Gunneridae</taxon>
        <taxon>Pentapetalae</taxon>
        <taxon>Caryophyllales</taxon>
        <taxon>Chenopodiaceae</taxon>
        <taxon>Chenopodioideae</taxon>
        <taxon>Atripliceae</taxon>
        <taxon>Chenopodium</taxon>
    </lineage>
</organism>
<dbReference type="GO" id="GO:0005506">
    <property type="term" value="F:iron ion binding"/>
    <property type="evidence" value="ECO:0007669"/>
    <property type="project" value="InterPro"/>
</dbReference>
<evidence type="ECO:0008006" key="11">
    <source>
        <dbReference type="Google" id="ProtNLM"/>
    </source>
</evidence>
<dbReference type="GO" id="GO:0010268">
    <property type="term" value="P:brassinosteroid homeostasis"/>
    <property type="evidence" value="ECO:0007669"/>
    <property type="project" value="TreeGrafter"/>
</dbReference>
<dbReference type="OMA" id="INKWRNP"/>
<dbReference type="Gramene" id="AUR62027132-RA">
    <property type="protein sequence ID" value="AUR62027132-RA:cds"/>
    <property type="gene ID" value="AUR62027132"/>
</dbReference>
<dbReference type="GO" id="GO:0016125">
    <property type="term" value="P:sterol metabolic process"/>
    <property type="evidence" value="ECO:0007669"/>
    <property type="project" value="TreeGrafter"/>
</dbReference>
<evidence type="ECO:0000256" key="2">
    <source>
        <dbReference type="ARBA" id="ARBA00022692"/>
    </source>
</evidence>